<sequence length="826" mass="93627">MSGDRAKIPQPRNLLFIEPNVTPPASASTTPTNDKLEDPLSHAGAKLEPVGKIGEKKAQLPHVHAEPHEYYGGTQVWSRARTFSNAAGRPTPTPGDVSRNRRLSHDEVTPSAPRRFLIDVEETMRIILEQEDTDQNFQISIYDSGPKLLALGTASSNAHKTFDIRGTYMLSNLLQELALARDYGRKRIVLDEARLAENPVDRLSRMIKNSFWNALTRRIDAEGLEVACADPKNRSREARALIYVPYGEEAIANYYKEIARAKPNLNLHVEILPQKCDDPAFVKQLNDAPGILALAMEQKGDKLEAIPFIVPGARFNEKYGWDSYFMALGLLVDGKIDLAMGIVEHCIFEIKHYNKVLNGNRSYYLARSQPPFFTDLALQIFNQLDRSNMDWNKQWLKRAIKAAIKEYHAYWMVEPALDTVTGLSRYRPAGLGIPPETEASHFTHILQPYAQKLGISINEYIDGYNDGTLKEPELDEYFLHDRGVRESGHDTSYRLDRKCADLATVDLNSLLYKYEIDIAQAIQYIFDDELTLEEEFDLSPWPITPEAFEKGAPRLSSLSTVMTSKMWHERAEKRKDTMNKLCWNDGMGMYFDYDTKSRKQTRYESVTTLWPLWAGCASEEQALKLVRHGLPKFEVAGGLVSGTEESRGVISIDRPNRQWDYPYAWPPHQIMAWVGLERYGFLDDSARLAYRWIYMMTLSFVDFNGIVPEKFDAVELSHMVDAEYGNQGTDFRYVPREGFGWTNAAYQIGLQCLTTGMRRAVAACVPPWVFFNLPAPDFTSAKKRRAEREARDAAAAASGHGGEPKRSVHHEPPSLEQAIAELKLGL</sequence>
<feature type="region of interest" description="Disordered" evidence="6">
    <location>
        <begin position="1"/>
        <end position="40"/>
    </location>
</feature>
<dbReference type="EMBL" id="JAODAN010000004">
    <property type="protein sequence ID" value="KAK1924826.1"/>
    <property type="molecule type" value="Genomic_DNA"/>
</dbReference>
<keyword evidence="9" id="KW-1185">Reference proteome</keyword>
<keyword evidence="3 5" id="KW-0378">Hydrolase</keyword>
<evidence type="ECO:0000313" key="8">
    <source>
        <dbReference type="EMBL" id="KAK1924826.1"/>
    </source>
</evidence>
<dbReference type="PANTHER" id="PTHR23403:SF6">
    <property type="entry name" value="CYTOSOLIC NEUTRAL TREHALASE-RELATED"/>
    <property type="match status" value="1"/>
</dbReference>
<evidence type="ECO:0000256" key="6">
    <source>
        <dbReference type="SAM" id="MobiDB-lite"/>
    </source>
</evidence>
<evidence type="ECO:0000256" key="3">
    <source>
        <dbReference type="ARBA" id="ARBA00022801"/>
    </source>
</evidence>
<dbReference type="SUPFAM" id="SSF48208">
    <property type="entry name" value="Six-hairpin glycosidases"/>
    <property type="match status" value="1"/>
</dbReference>
<organism evidence="8 9">
    <name type="scientific">Papiliotrema laurentii</name>
    <name type="common">Cryptococcus laurentii</name>
    <dbReference type="NCBI Taxonomy" id="5418"/>
    <lineage>
        <taxon>Eukaryota</taxon>
        <taxon>Fungi</taxon>
        <taxon>Dikarya</taxon>
        <taxon>Basidiomycota</taxon>
        <taxon>Agaricomycotina</taxon>
        <taxon>Tremellomycetes</taxon>
        <taxon>Tremellales</taxon>
        <taxon>Rhynchogastremaceae</taxon>
        <taxon>Papiliotrema</taxon>
    </lineage>
</organism>
<comment type="caution">
    <text evidence="8">The sequence shown here is derived from an EMBL/GenBank/DDBJ whole genome shotgun (WGS) entry which is preliminary data.</text>
</comment>
<protein>
    <recommendedName>
        <fullName evidence="5">Trehalase</fullName>
        <ecNumber evidence="5">3.2.1.28</ecNumber>
    </recommendedName>
    <alternativeName>
        <fullName evidence="5">Alpha-trehalose glucohydrolase</fullName>
    </alternativeName>
</protein>
<gene>
    <name evidence="8" type="ORF">DB88DRAFT_504878</name>
</gene>
<evidence type="ECO:0000259" key="7">
    <source>
        <dbReference type="Pfam" id="PF07492"/>
    </source>
</evidence>
<dbReference type="GO" id="GO:0005509">
    <property type="term" value="F:calcium ion binding"/>
    <property type="evidence" value="ECO:0007669"/>
    <property type="project" value="InterPro"/>
</dbReference>
<dbReference type="GO" id="GO:0004555">
    <property type="term" value="F:alpha,alpha-trehalase activity"/>
    <property type="evidence" value="ECO:0007669"/>
    <property type="project" value="UniProtKB-EC"/>
</dbReference>
<reference evidence="8" key="1">
    <citation type="submission" date="2023-02" db="EMBL/GenBank/DDBJ databases">
        <title>Identification and recombinant expression of a fungal hydrolase from Papiliotrema laurentii that hydrolyzes apple cutin and clears colloidal polyester polyurethane.</title>
        <authorList>
            <consortium name="DOE Joint Genome Institute"/>
            <person name="Roman V.A."/>
            <person name="Bojanowski C."/>
            <person name="Crable B.R."/>
            <person name="Wagner D.N."/>
            <person name="Hung C.S."/>
            <person name="Nadeau L.J."/>
            <person name="Schratz L."/>
            <person name="Haridas S."/>
            <person name="Pangilinan J."/>
            <person name="Lipzen A."/>
            <person name="Na H."/>
            <person name="Yan M."/>
            <person name="Ng V."/>
            <person name="Grigoriev I.V."/>
            <person name="Spatafora J.W."/>
            <person name="Barlow D."/>
            <person name="Biffinger J."/>
            <person name="Kelley-Loughnane N."/>
            <person name="Varaljay V.A."/>
            <person name="Crookes-Goodson W.J."/>
        </authorList>
    </citation>
    <scope>NUCLEOTIDE SEQUENCE</scope>
    <source>
        <strain evidence="8">5307AH</strain>
    </source>
</reference>
<dbReference type="PRINTS" id="PR00744">
    <property type="entry name" value="GLHYDRLASE37"/>
</dbReference>
<comment type="similarity">
    <text evidence="2 5">Belongs to the glycosyl hydrolase 37 family.</text>
</comment>
<dbReference type="EC" id="3.2.1.28" evidence="5"/>
<feature type="domain" description="Neutral trehalase Ca2+ binding" evidence="7">
    <location>
        <begin position="124"/>
        <end position="153"/>
    </location>
</feature>
<comment type="catalytic activity">
    <reaction evidence="1 5">
        <text>alpha,alpha-trehalose + H2O = alpha-D-glucose + beta-D-glucose</text>
        <dbReference type="Rhea" id="RHEA:32675"/>
        <dbReference type="ChEBI" id="CHEBI:15377"/>
        <dbReference type="ChEBI" id="CHEBI:15903"/>
        <dbReference type="ChEBI" id="CHEBI:16551"/>
        <dbReference type="ChEBI" id="CHEBI:17925"/>
        <dbReference type="EC" id="3.2.1.28"/>
    </reaction>
</comment>
<dbReference type="PANTHER" id="PTHR23403">
    <property type="entry name" value="TREHALASE"/>
    <property type="match status" value="1"/>
</dbReference>
<evidence type="ECO:0000256" key="1">
    <source>
        <dbReference type="ARBA" id="ARBA00001576"/>
    </source>
</evidence>
<dbReference type="PROSITE" id="PS00928">
    <property type="entry name" value="TREHALASE_2"/>
    <property type="match status" value="1"/>
</dbReference>
<dbReference type="Gene3D" id="1.50.10.10">
    <property type="match status" value="1"/>
</dbReference>
<dbReference type="GO" id="GO:0005737">
    <property type="term" value="C:cytoplasm"/>
    <property type="evidence" value="ECO:0007669"/>
    <property type="project" value="InterPro"/>
</dbReference>
<feature type="region of interest" description="Disordered" evidence="6">
    <location>
        <begin position="85"/>
        <end position="108"/>
    </location>
</feature>
<dbReference type="GO" id="GO:0005993">
    <property type="term" value="P:trehalose catabolic process"/>
    <property type="evidence" value="ECO:0007669"/>
    <property type="project" value="InterPro"/>
</dbReference>
<dbReference type="InterPro" id="IPR008928">
    <property type="entry name" value="6-hairpin_glycosidase_sf"/>
</dbReference>
<feature type="compositionally biased region" description="Low complexity" evidence="6">
    <location>
        <begin position="23"/>
        <end position="32"/>
    </location>
</feature>
<dbReference type="Proteomes" id="UP001182556">
    <property type="component" value="Unassembled WGS sequence"/>
</dbReference>
<dbReference type="InterPro" id="IPR012341">
    <property type="entry name" value="6hp_glycosidase-like_sf"/>
</dbReference>
<dbReference type="InterPro" id="IPR011120">
    <property type="entry name" value="Trehalase_Ca-bd"/>
</dbReference>
<dbReference type="InterPro" id="IPR018232">
    <property type="entry name" value="Glyco_hydro_37_CS"/>
</dbReference>
<accession>A0AAD9FRC1</accession>
<evidence type="ECO:0000256" key="4">
    <source>
        <dbReference type="ARBA" id="ARBA00023295"/>
    </source>
</evidence>
<proteinExistence type="inferred from homology"/>
<keyword evidence="4 5" id="KW-0326">Glycosidase</keyword>
<evidence type="ECO:0000313" key="9">
    <source>
        <dbReference type="Proteomes" id="UP001182556"/>
    </source>
</evidence>
<evidence type="ECO:0000256" key="2">
    <source>
        <dbReference type="ARBA" id="ARBA00005615"/>
    </source>
</evidence>
<name>A0AAD9FRC1_PAPLA</name>
<dbReference type="InterPro" id="IPR001661">
    <property type="entry name" value="Glyco_hydro_37"/>
</dbReference>
<feature type="region of interest" description="Disordered" evidence="6">
    <location>
        <begin position="782"/>
        <end position="814"/>
    </location>
</feature>
<evidence type="ECO:0000256" key="5">
    <source>
        <dbReference type="RuleBase" id="RU361180"/>
    </source>
</evidence>
<feature type="compositionally biased region" description="Basic and acidic residues" evidence="6">
    <location>
        <begin position="802"/>
        <end position="813"/>
    </location>
</feature>
<dbReference type="Pfam" id="PF01204">
    <property type="entry name" value="Trehalase"/>
    <property type="match status" value="1"/>
</dbReference>
<dbReference type="AlphaFoldDB" id="A0AAD9FRC1"/>
<dbReference type="Pfam" id="PF07492">
    <property type="entry name" value="Trehalase_Ca-bi"/>
    <property type="match status" value="1"/>
</dbReference>